<comment type="subcellular location">
    <subcellularLocation>
        <location evidence="1">Membrane</location>
    </subcellularLocation>
</comment>
<organism evidence="5 6">
    <name type="scientific">Cotesia congregata</name>
    <name type="common">Parasitoid wasp</name>
    <name type="synonym">Apanteles congregatus</name>
    <dbReference type="NCBI Taxonomy" id="51543"/>
    <lineage>
        <taxon>Eukaryota</taxon>
        <taxon>Metazoa</taxon>
        <taxon>Ecdysozoa</taxon>
        <taxon>Arthropoda</taxon>
        <taxon>Hexapoda</taxon>
        <taxon>Insecta</taxon>
        <taxon>Pterygota</taxon>
        <taxon>Neoptera</taxon>
        <taxon>Endopterygota</taxon>
        <taxon>Hymenoptera</taxon>
        <taxon>Apocrita</taxon>
        <taxon>Ichneumonoidea</taxon>
        <taxon>Braconidae</taxon>
        <taxon>Microgastrinae</taxon>
        <taxon>Cotesia</taxon>
    </lineage>
</organism>
<keyword evidence="6" id="KW-1185">Reference proteome</keyword>
<dbReference type="Gene3D" id="2.30.42.10">
    <property type="match status" value="2"/>
</dbReference>
<dbReference type="Proteomes" id="UP000786811">
    <property type="component" value="Unassembled WGS sequence"/>
</dbReference>
<evidence type="ECO:0000256" key="2">
    <source>
        <dbReference type="ARBA" id="ARBA00023136"/>
    </source>
</evidence>
<dbReference type="PROSITE" id="PS50106">
    <property type="entry name" value="PDZ"/>
    <property type="match status" value="2"/>
</dbReference>
<evidence type="ECO:0000256" key="1">
    <source>
        <dbReference type="ARBA" id="ARBA00004370"/>
    </source>
</evidence>
<dbReference type="SMART" id="SM00228">
    <property type="entry name" value="PDZ"/>
    <property type="match status" value="2"/>
</dbReference>
<dbReference type="PANTHER" id="PTHR23119:SF51">
    <property type="entry name" value="DISKS LARGE 1 TUMOR SUPPRESSOR PROTEIN"/>
    <property type="match status" value="1"/>
</dbReference>
<dbReference type="GO" id="GO:0043005">
    <property type="term" value="C:neuron projection"/>
    <property type="evidence" value="ECO:0007669"/>
    <property type="project" value="TreeGrafter"/>
</dbReference>
<dbReference type="FunFam" id="2.30.42.10:FF:000004">
    <property type="entry name" value="Disks large homolog 4 isoform 2"/>
    <property type="match status" value="1"/>
</dbReference>
<feature type="compositionally biased region" description="Low complexity" evidence="3">
    <location>
        <begin position="237"/>
        <end position="252"/>
    </location>
</feature>
<dbReference type="InterPro" id="IPR050614">
    <property type="entry name" value="Synaptic_Scaffolding_LAP-MAGUK"/>
</dbReference>
<dbReference type="Pfam" id="PF00595">
    <property type="entry name" value="PDZ"/>
    <property type="match status" value="2"/>
</dbReference>
<dbReference type="OrthoDB" id="78824at2759"/>
<evidence type="ECO:0000313" key="5">
    <source>
        <dbReference type="EMBL" id="CAG5107515.1"/>
    </source>
</evidence>
<evidence type="ECO:0000259" key="4">
    <source>
        <dbReference type="PROSITE" id="PS50106"/>
    </source>
</evidence>
<gene>
    <name evidence="5" type="ORF">HICCMSTLAB_LOCUS12782</name>
</gene>
<accession>A0A8J2MZG3</accession>
<comment type="caution">
    <text evidence="5">The sequence shown here is derived from an EMBL/GenBank/DDBJ whole genome shotgun (WGS) entry which is preliminary data.</text>
</comment>
<sequence length="294" mass="31011">MIATTWTYHDLAAHSMRGGAGLGFSIAGGTDNPHFGNDTAIYITKLIPGGAASADGRLRVNDTILQVNEVSVVDVPHASAVDALKKAGNTVKLYVRRRRHLHLTEIELIKGSKGLGFSIAGGIGNQHIPGDNGIYVTKIMDGGAAQVDGRLIVGDKLVAVRNSLGDKNLENVTHEEAVATLKATQDRVVLLVAKPEGVLPPPPPASDHSLSPQPPWHAFHTPSPPVTATPPNPGFAQSIQTQKKTQSLKSKQNGSVTALENNSLAYSQESRHASSLALHGAVTPRAVSQEDISR</sequence>
<feature type="compositionally biased region" description="Polar residues" evidence="3">
    <location>
        <begin position="253"/>
        <end position="268"/>
    </location>
</feature>
<dbReference type="AlphaFoldDB" id="A0A8J2MZG3"/>
<dbReference type="GO" id="GO:0098839">
    <property type="term" value="C:postsynaptic density membrane"/>
    <property type="evidence" value="ECO:0007669"/>
    <property type="project" value="TreeGrafter"/>
</dbReference>
<dbReference type="InterPro" id="IPR001478">
    <property type="entry name" value="PDZ"/>
</dbReference>
<name>A0A8J2MZG3_COTCN</name>
<proteinExistence type="predicted"/>
<keyword evidence="2" id="KW-0472">Membrane</keyword>
<protein>
    <submittedName>
        <fullName evidence="5">Similar to dlg1: Disks large 1 tumor suppressor protein (Drosophila melanogaster)</fullName>
    </submittedName>
</protein>
<dbReference type="GO" id="GO:0031594">
    <property type="term" value="C:neuromuscular junction"/>
    <property type="evidence" value="ECO:0007669"/>
    <property type="project" value="TreeGrafter"/>
</dbReference>
<reference evidence="5" key="1">
    <citation type="submission" date="2021-04" db="EMBL/GenBank/DDBJ databases">
        <authorList>
            <person name="Chebbi M.A.C M."/>
        </authorList>
    </citation>
    <scope>NUCLEOTIDE SEQUENCE</scope>
</reference>
<dbReference type="GO" id="GO:0016323">
    <property type="term" value="C:basolateral plasma membrane"/>
    <property type="evidence" value="ECO:0007669"/>
    <property type="project" value="TreeGrafter"/>
</dbReference>
<feature type="domain" description="PDZ" evidence="4">
    <location>
        <begin position="10"/>
        <end position="99"/>
    </location>
</feature>
<dbReference type="CDD" id="cd06724">
    <property type="entry name" value="PDZ2_Dlg1-2-4-like"/>
    <property type="match status" value="1"/>
</dbReference>
<feature type="compositionally biased region" description="Pro residues" evidence="3">
    <location>
        <begin position="222"/>
        <end position="233"/>
    </location>
</feature>
<dbReference type="GO" id="GO:0099072">
    <property type="term" value="P:regulation of postsynaptic membrane neurotransmitter receptor levels"/>
    <property type="evidence" value="ECO:0007669"/>
    <property type="project" value="TreeGrafter"/>
</dbReference>
<dbReference type="GO" id="GO:0019901">
    <property type="term" value="F:protein kinase binding"/>
    <property type="evidence" value="ECO:0007669"/>
    <property type="project" value="TreeGrafter"/>
</dbReference>
<dbReference type="GO" id="GO:0043113">
    <property type="term" value="P:receptor clustering"/>
    <property type="evidence" value="ECO:0007669"/>
    <property type="project" value="TreeGrafter"/>
</dbReference>
<dbReference type="GO" id="GO:0098609">
    <property type="term" value="P:cell-cell adhesion"/>
    <property type="evidence" value="ECO:0007669"/>
    <property type="project" value="TreeGrafter"/>
</dbReference>
<evidence type="ECO:0000313" key="6">
    <source>
        <dbReference type="Proteomes" id="UP000786811"/>
    </source>
</evidence>
<dbReference type="CDD" id="cd06723">
    <property type="entry name" value="PDZ1_Dlg1-2-4-like"/>
    <property type="match status" value="1"/>
</dbReference>
<dbReference type="PANTHER" id="PTHR23119">
    <property type="entry name" value="DISCS LARGE"/>
    <property type="match status" value="1"/>
</dbReference>
<feature type="region of interest" description="Disordered" evidence="3">
    <location>
        <begin position="198"/>
        <end position="294"/>
    </location>
</feature>
<dbReference type="GO" id="GO:0045197">
    <property type="term" value="P:establishment or maintenance of epithelial cell apical/basal polarity"/>
    <property type="evidence" value="ECO:0007669"/>
    <property type="project" value="TreeGrafter"/>
</dbReference>
<dbReference type="GO" id="GO:0007268">
    <property type="term" value="P:chemical synaptic transmission"/>
    <property type="evidence" value="ECO:0007669"/>
    <property type="project" value="TreeGrafter"/>
</dbReference>
<evidence type="ECO:0000256" key="3">
    <source>
        <dbReference type="SAM" id="MobiDB-lite"/>
    </source>
</evidence>
<dbReference type="FunFam" id="2.30.42.10:FF:000002">
    <property type="entry name" value="Disks large homolog 4 isoform 2"/>
    <property type="match status" value="1"/>
</dbReference>
<feature type="domain" description="PDZ" evidence="4">
    <location>
        <begin position="105"/>
        <end position="196"/>
    </location>
</feature>
<dbReference type="EMBL" id="CAJNRD030001124">
    <property type="protein sequence ID" value="CAG5107515.1"/>
    <property type="molecule type" value="Genomic_DNA"/>
</dbReference>
<dbReference type="SUPFAM" id="SSF50156">
    <property type="entry name" value="PDZ domain-like"/>
    <property type="match status" value="2"/>
</dbReference>
<dbReference type="GO" id="GO:0097120">
    <property type="term" value="P:receptor localization to synapse"/>
    <property type="evidence" value="ECO:0007669"/>
    <property type="project" value="TreeGrafter"/>
</dbReference>
<dbReference type="InterPro" id="IPR036034">
    <property type="entry name" value="PDZ_sf"/>
</dbReference>